<evidence type="ECO:0000313" key="9">
    <source>
        <dbReference type="EMBL" id="MBM7583719.1"/>
    </source>
</evidence>
<evidence type="ECO:0000256" key="5">
    <source>
        <dbReference type="ARBA" id="ARBA00022989"/>
    </source>
</evidence>
<evidence type="ECO:0000256" key="1">
    <source>
        <dbReference type="ARBA" id="ARBA00004651"/>
    </source>
</evidence>
<comment type="subcellular location">
    <subcellularLocation>
        <location evidence="1">Cell membrane</location>
        <topology evidence="1">Multi-pass membrane protein</topology>
    </subcellularLocation>
</comment>
<feature type="transmembrane region" description="Helical" evidence="7">
    <location>
        <begin position="96"/>
        <end position="115"/>
    </location>
</feature>
<evidence type="ECO:0000256" key="3">
    <source>
        <dbReference type="ARBA" id="ARBA00022475"/>
    </source>
</evidence>
<proteinExistence type="inferred from homology"/>
<dbReference type="RefSeq" id="WP_205167962.1">
    <property type="nucleotide sequence ID" value="NZ_JAFBDZ010000001.1"/>
</dbReference>
<dbReference type="InterPro" id="IPR037185">
    <property type="entry name" value="EmrE-like"/>
</dbReference>
<gene>
    <name evidence="9" type="ORF">JOC86_000256</name>
</gene>
<evidence type="ECO:0000313" key="10">
    <source>
        <dbReference type="Proteomes" id="UP001646157"/>
    </source>
</evidence>
<evidence type="ECO:0000256" key="4">
    <source>
        <dbReference type="ARBA" id="ARBA00022692"/>
    </source>
</evidence>
<dbReference type="PANTHER" id="PTHR32322">
    <property type="entry name" value="INNER MEMBRANE TRANSPORTER"/>
    <property type="match status" value="1"/>
</dbReference>
<evidence type="ECO:0000256" key="2">
    <source>
        <dbReference type="ARBA" id="ARBA00007362"/>
    </source>
</evidence>
<dbReference type="PANTHER" id="PTHR32322:SF18">
    <property type="entry name" value="S-ADENOSYLMETHIONINE_S-ADENOSYLHOMOCYSTEINE TRANSPORTER"/>
    <property type="match status" value="1"/>
</dbReference>
<feature type="transmembrane region" description="Helical" evidence="7">
    <location>
        <begin position="153"/>
        <end position="169"/>
    </location>
</feature>
<feature type="domain" description="EamA" evidence="8">
    <location>
        <begin position="8"/>
        <end position="138"/>
    </location>
</feature>
<feature type="transmembrane region" description="Helical" evidence="7">
    <location>
        <begin position="66"/>
        <end position="84"/>
    </location>
</feature>
<feature type="transmembrane region" description="Helical" evidence="7">
    <location>
        <begin position="5"/>
        <end position="24"/>
    </location>
</feature>
<feature type="transmembrane region" description="Helical" evidence="7">
    <location>
        <begin position="213"/>
        <end position="234"/>
    </location>
</feature>
<evidence type="ECO:0000256" key="7">
    <source>
        <dbReference type="SAM" id="Phobius"/>
    </source>
</evidence>
<feature type="transmembrane region" description="Helical" evidence="7">
    <location>
        <begin position="271"/>
        <end position="291"/>
    </location>
</feature>
<dbReference type="InterPro" id="IPR050638">
    <property type="entry name" value="AA-Vitamin_Transporters"/>
</dbReference>
<feature type="transmembrane region" description="Helical" evidence="7">
    <location>
        <begin position="122"/>
        <end position="141"/>
    </location>
</feature>
<keyword evidence="4 7" id="KW-0812">Transmembrane</keyword>
<organism evidence="9 10">
    <name type="scientific">Rossellomorea pakistanensis</name>
    <dbReference type="NCBI Taxonomy" id="992288"/>
    <lineage>
        <taxon>Bacteria</taxon>
        <taxon>Bacillati</taxon>
        <taxon>Bacillota</taxon>
        <taxon>Bacilli</taxon>
        <taxon>Bacillales</taxon>
        <taxon>Bacillaceae</taxon>
        <taxon>Rossellomorea</taxon>
    </lineage>
</organism>
<feature type="transmembrane region" description="Helical" evidence="7">
    <location>
        <begin position="30"/>
        <end position="54"/>
    </location>
</feature>
<comment type="similarity">
    <text evidence="2">Belongs to the EamA transporter family.</text>
</comment>
<keyword evidence="6 7" id="KW-0472">Membrane</keyword>
<feature type="domain" description="EamA" evidence="8">
    <location>
        <begin position="150"/>
        <end position="286"/>
    </location>
</feature>
<accession>A0ABS2N7B0</accession>
<dbReference type="EMBL" id="JAFBDZ010000001">
    <property type="protein sequence ID" value="MBM7583719.1"/>
    <property type="molecule type" value="Genomic_DNA"/>
</dbReference>
<dbReference type="InterPro" id="IPR000620">
    <property type="entry name" value="EamA_dom"/>
</dbReference>
<comment type="caution">
    <text evidence="9">The sequence shown here is derived from an EMBL/GenBank/DDBJ whole genome shotgun (WGS) entry which is preliminary data.</text>
</comment>
<keyword evidence="10" id="KW-1185">Reference proteome</keyword>
<keyword evidence="3" id="KW-1003">Cell membrane</keyword>
<dbReference type="Pfam" id="PF00892">
    <property type="entry name" value="EamA"/>
    <property type="match status" value="2"/>
</dbReference>
<evidence type="ECO:0000259" key="8">
    <source>
        <dbReference type="Pfam" id="PF00892"/>
    </source>
</evidence>
<feature type="transmembrane region" description="Helical" evidence="7">
    <location>
        <begin position="181"/>
        <end position="201"/>
    </location>
</feature>
<evidence type="ECO:0000256" key="6">
    <source>
        <dbReference type="ARBA" id="ARBA00023136"/>
    </source>
</evidence>
<dbReference type="Proteomes" id="UP001646157">
    <property type="component" value="Unassembled WGS sequence"/>
</dbReference>
<sequence length="310" mass="33973">MSKPVIYGLLLLIMMIWGFNVIAIKVLVEYFAPVTITAFRILTAGIVVMLFLGVKREFRRVSRQQLVYVTVGALTGILGHHYFLASGLTITSASNTGLILGLVPLMTSIFAIFFLRDRLTILKFLGILLGLTGVSFIVLNGTDGIGSISKGDFYIFCSVITQAISFIYIKKATKTMDPLLITGWMQVIGALFLFTVSFQMEPKGISSLSEGNLWVWGVFFASAILATGIGHMFYNKAIHQLGAGETAIFINLTPFFSLTGSYLFLDETIALPQLLGFIFIVAGVVLGTGALENKQKTFWRANKSVFKKSS</sequence>
<dbReference type="SUPFAM" id="SSF103481">
    <property type="entry name" value="Multidrug resistance efflux transporter EmrE"/>
    <property type="match status" value="2"/>
</dbReference>
<keyword evidence="5 7" id="KW-1133">Transmembrane helix</keyword>
<feature type="transmembrane region" description="Helical" evidence="7">
    <location>
        <begin position="246"/>
        <end position="265"/>
    </location>
</feature>
<reference evidence="9 10" key="1">
    <citation type="submission" date="2021-01" db="EMBL/GenBank/DDBJ databases">
        <title>Genomic Encyclopedia of Type Strains, Phase IV (KMG-IV): sequencing the most valuable type-strain genomes for metagenomic binning, comparative biology and taxonomic classification.</title>
        <authorList>
            <person name="Goeker M."/>
        </authorList>
    </citation>
    <scope>NUCLEOTIDE SEQUENCE [LARGE SCALE GENOMIC DNA]</scope>
    <source>
        <strain evidence="9 10">DSM 24834</strain>
    </source>
</reference>
<name>A0ABS2N7B0_9BACI</name>
<protein>
    <submittedName>
        <fullName evidence="9">Drug/metabolite transporter (DMT)-like permease</fullName>
    </submittedName>
</protein>